<gene>
    <name evidence="1" type="ORF">K0M31_012817</name>
</gene>
<protein>
    <submittedName>
        <fullName evidence="1">Uncharacterized protein</fullName>
    </submittedName>
</protein>
<evidence type="ECO:0000313" key="2">
    <source>
        <dbReference type="Proteomes" id="UP001177670"/>
    </source>
</evidence>
<reference evidence="1" key="1">
    <citation type="submission" date="2021-10" db="EMBL/GenBank/DDBJ databases">
        <title>Melipona bicolor Genome sequencing and assembly.</title>
        <authorList>
            <person name="Araujo N.S."/>
            <person name="Arias M.C."/>
        </authorList>
    </citation>
    <scope>NUCLEOTIDE SEQUENCE</scope>
    <source>
        <strain evidence="1">USP_2M_L1-L4_2017</strain>
        <tissue evidence="1">Whole body</tissue>
    </source>
</reference>
<dbReference type="AlphaFoldDB" id="A0AA40FJ88"/>
<name>A0AA40FJ88_9HYME</name>
<sequence length="137" mass="15871">MNLNPVLEGDNYADYDIKNCIDLVNEIWTNIISVNIFNSWNKILNRKPGIAEKNLTHSATRLLETAPCNATCKAISDEVTEWINECGEAERITEETDTTEESFHSQLSARQKKLRDCYIIYKKLFQQNQKFQIVQNL</sequence>
<evidence type="ECO:0000313" key="1">
    <source>
        <dbReference type="EMBL" id="KAK1120093.1"/>
    </source>
</evidence>
<dbReference type="Proteomes" id="UP001177670">
    <property type="component" value="Unassembled WGS sequence"/>
</dbReference>
<proteinExistence type="predicted"/>
<accession>A0AA40FJ88</accession>
<keyword evidence="2" id="KW-1185">Reference proteome</keyword>
<organism evidence="1 2">
    <name type="scientific">Melipona bicolor</name>
    <dbReference type="NCBI Taxonomy" id="60889"/>
    <lineage>
        <taxon>Eukaryota</taxon>
        <taxon>Metazoa</taxon>
        <taxon>Ecdysozoa</taxon>
        <taxon>Arthropoda</taxon>
        <taxon>Hexapoda</taxon>
        <taxon>Insecta</taxon>
        <taxon>Pterygota</taxon>
        <taxon>Neoptera</taxon>
        <taxon>Endopterygota</taxon>
        <taxon>Hymenoptera</taxon>
        <taxon>Apocrita</taxon>
        <taxon>Aculeata</taxon>
        <taxon>Apoidea</taxon>
        <taxon>Anthophila</taxon>
        <taxon>Apidae</taxon>
        <taxon>Melipona</taxon>
    </lineage>
</organism>
<dbReference type="EMBL" id="JAHYIQ010000033">
    <property type="protein sequence ID" value="KAK1120093.1"/>
    <property type="molecule type" value="Genomic_DNA"/>
</dbReference>
<comment type="caution">
    <text evidence="1">The sequence shown here is derived from an EMBL/GenBank/DDBJ whole genome shotgun (WGS) entry which is preliminary data.</text>
</comment>